<name>A0A6A5H091_CAERE</name>
<dbReference type="AlphaFoldDB" id="A0A6A5H091"/>
<dbReference type="EMBL" id="WUAV01000003">
    <property type="protein sequence ID" value="KAF1760184.1"/>
    <property type="molecule type" value="Genomic_DNA"/>
</dbReference>
<gene>
    <name evidence="1" type="ORF">GCK72_008430</name>
</gene>
<evidence type="ECO:0000313" key="2">
    <source>
        <dbReference type="Proteomes" id="UP000483820"/>
    </source>
</evidence>
<comment type="caution">
    <text evidence="1">The sequence shown here is derived from an EMBL/GenBank/DDBJ whole genome shotgun (WGS) entry which is preliminary data.</text>
</comment>
<reference evidence="1 2" key="1">
    <citation type="submission" date="2019-12" db="EMBL/GenBank/DDBJ databases">
        <title>Chromosome-level assembly of the Caenorhabditis remanei genome.</title>
        <authorList>
            <person name="Teterina A.A."/>
            <person name="Willis J.H."/>
            <person name="Phillips P.C."/>
        </authorList>
    </citation>
    <scope>NUCLEOTIDE SEQUENCE [LARGE SCALE GENOMIC DNA]</scope>
    <source>
        <strain evidence="1 2">PX506</strain>
        <tissue evidence="1">Whole organism</tissue>
    </source>
</reference>
<dbReference type="CTD" id="78774646"/>
<dbReference type="KEGG" id="crq:GCK72_008430"/>
<proteinExistence type="predicted"/>
<dbReference type="Proteomes" id="UP000483820">
    <property type="component" value="Chromosome III"/>
</dbReference>
<sequence length="97" mass="11137">MASLLGFGTRVDAVVALVEDRLEVGDVIGATLTELGELVDVFLEWLLLVARHYSGERCYLRKIDGGYFLQWDEGIKRGKKRKKWQKWILGLPDSKYH</sequence>
<organism evidence="1 2">
    <name type="scientific">Caenorhabditis remanei</name>
    <name type="common">Caenorhabditis vulgaris</name>
    <dbReference type="NCBI Taxonomy" id="31234"/>
    <lineage>
        <taxon>Eukaryota</taxon>
        <taxon>Metazoa</taxon>
        <taxon>Ecdysozoa</taxon>
        <taxon>Nematoda</taxon>
        <taxon>Chromadorea</taxon>
        <taxon>Rhabditida</taxon>
        <taxon>Rhabditina</taxon>
        <taxon>Rhabditomorpha</taxon>
        <taxon>Rhabditoidea</taxon>
        <taxon>Rhabditidae</taxon>
        <taxon>Peloderinae</taxon>
        <taxon>Caenorhabditis</taxon>
    </lineage>
</organism>
<dbReference type="RefSeq" id="XP_053586399.1">
    <property type="nucleotide sequence ID" value="XM_053726822.1"/>
</dbReference>
<protein>
    <submittedName>
        <fullName evidence="1">Uncharacterized protein</fullName>
    </submittedName>
</protein>
<dbReference type="GeneID" id="78774646"/>
<evidence type="ECO:0000313" key="1">
    <source>
        <dbReference type="EMBL" id="KAF1760184.1"/>
    </source>
</evidence>
<accession>A0A6A5H091</accession>